<dbReference type="Gene3D" id="1.25.40.10">
    <property type="entry name" value="Tetratricopeptide repeat domain"/>
    <property type="match status" value="1"/>
</dbReference>
<dbReference type="RefSeq" id="WP_344506787.1">
    <property type="nucleotide sequence ID" value="NZ_BAAAQD010000016.1"/>
</dbReference>
<organism evidence="2 3">
    <name type="scientific">Dactylosporangium maewongense</name>
    <dbReference type="NCBI Taxonomy" id="634393"/>
    <lineage>
        <taxon>Bacteria</taxon>
        <taxon>Bacillati</taxon>
        <taxon>Actinomycetota</taxon>
        <taxon>Actinomycetes</taxon>
        <taxon>Micromonosporales</taxon>
        <taxon>Micromonosporaceae</taxon>
        <taxon>Dactylosporangium</taxon>
    </lineage>
</organism>
<evidence type="ECO:0000313" key="2">
    <source>
        <dbReference type="EMBL" id="GAA1540671.1"/>
    </source>
</evidence>
<keyword evidence="3" id="KW-1185">Reference proteome</keyword>
<protein>
    <recommendedName>
        <fullName evidence="1">CHAT domain-containing protein</fullName>
    </recommendedName>
</protein>
<evidence type="ECO:0000259" key="1">
    <source>
        <dbReference type="Pfam" id="PF12770"/>
    </source>
</evidence>
<dbReference type="EMBL" id="BAAAQD010000016">
    <property type="protein sequence ID" value="GAA1540671.1"/>
    <property type="molecule type" value="Genomic_DNA"/>
</dbReference>
<dbReference type="InterPro" id="IPR024983">
    <property type="entry name" value="CHAT_dom"/>
</dbReference>
<reference evidence="3" key="1">
    <citation type="journal article" date="2019" name="Int. J. Syst. Evol. Microbiol.">
        <title>The Global Catalogue of Microorganisms (GCM) 10K type strain sequencing project: providing services to taxonomists for standard genome sequencing and annotation.</title>
        <authorList>
            <consortium name="The Broad Institute Genomics Platform"/>
            <consortium name="The Broad Institute Genome Sequencing Center for Infectious Disease"/>
            <person name="Wu L."/>
            <person name="Ma J."/>
        </authorList>
    </citation>
    <scope>NUCLEOTIDE SEQUENCE [LARGE SCALE GENOMIC DNA]</scope>
    <source>
        <strain evidence="3">JCM 15933</strain>
    </source>
</reference>
<gene>
    <name evidence="2" type="ORF">GCM10009827_070040</name>
</gene>
<evidence type="ECO:0000313" key="3">
    <source>
        <dbReference type="Proteomes" id="UP001501470"/>
    </source>
</evidence>
<dbReference type="Pfam" id="PF12770">
    <property type="entry name" value="CHAT"/>
    <property type="match status" value="1"/>
</dbReference>
<name>A0ABP4MA12_9ACTN</name>
<proteinExistence type="predicted"/>
<feature type="domain" description="CHAT" evidence="1">
    <location>
        <begin position="1042"/>
        <end position="1307"/>
    </location>
</feature>
<sequence>MTERTRSDVGDPAETLVAEGTAAFAEYWRTDRPEALDAATDALRRAVAVTVDGHPELAARLTLLRLCLQARFQEHGDPADLAAMVDTAARAVAAADPADPELPRMLAALSRASLTGGDVDGAVTAARQAVAATPPGHRYRWQYLGELGEALWRRYGRDLARDDLDAAADAFRSAAAASDADGPGRLRLLSLLSNVLRTRFVGAGDRAGDQAGDQADIDGAVRAARSAVDGTEPAGPVYAGRLFNLALALGTRADHCDDPADLDDAINAARRSIEATPSDDPDLPERLAALEFLRSVRPAAGLDAIVAAVASGEVPLDEACDIARQRGEAGAYSIELLSSEADAAFQLVGADPVAAWRLGRVAAAAVRGAHRSGVADRRESGFVLLQADANLIVEAHALLQRGGDIRLYAAAGDAAREALDLADGLGLPQARGVVLQRRGALVLDCYGRGPDGLHAQAFQDWVAGAYTADPDPGLKLAVAETLGPGPERQPPPLRWPDPVEALTAAADDLRAALLLVTPQRRGPVLKALGEALDWRERLGGPAAGPEVADVCRRALAALPADDVPLRLAVAATLTRATGAVDPAVADLVDRLETGWDAYTVRPVHAWDAATAASAVLERTDPARALRLLDRQRDLAVVWEDEDRRTAHYIRSLALLARAGTPPALWTVLDSPERLREAQEQVLADRSPAALTLLAVAAVRHDEDATGLRALAALRAAAPSATVARAEAYGFVEGQLLLGQGLAHERDGDHPAAVMRFLAAADAAAAVPVAGEVLRAVTCATDLVRDGHPVDLPAVARWCAAGALRLELAAPKAGPAAIQSLIGLLLPAATRDEFDVEVVLQLLLAAKGRRTAAQLTGGTTGWTPDPPLRAMLAEEVSRAALLPATAPEQHIDAGLTLTAYTSDYETSATDNPAGALANLRRAAERQILAAVTPHGSSGAAPALGDVAAALDARTALLVLYDGAHDGRSAMYGLLLTRDRCHLSITVGDAPHLAEPVIALGHDGRQRVHVPHLGFQVDAVRRAVQEEPAPRPVSRDGAEQLARLDAWALRAVHDAAGELRDAGIARLLVNPHGALHFAPLHLAGADGEPLADRFAVSYLANLAQLFHVAGTGPRRDGAAVFALGYEDQPALPTLASSAAEGYAIGAILGVDPVLDAAATPAAVLAALRERRWVHLRAHGRHDADAPMFQTVFLSTADGGDGRLLAHQIVPLDLRGLELVTLGACETSLGRIDPGDNLRGLSAALLTAGAHAVIGTLWVVAADASTTFFTALYGALHGGATVADAFRTAQLATRRHHPEYRDWGAFYLTGGHHPMTGREDDE</sequence>
<dbReference type="InterPro" id="IPR011990">
    <property type="entry name" value="TPR-like_helical_dom_sf"/>
</dbReference>
<comment type="caution">
    <text evidence="2">The sequence shown here is derived from an EMBL/GenBank/DDBJ whole genome shotgun (WGS) entry which is preliminary data.</text>
</comment>
<accession>A0ABP4MA12</accession>
<dbReference type="Proteomes" id="UP001501470">
    <property type="component" value="Unassembled WGS sequence"/>
</dbReference>